<proteinExistence type="inferred from homology"/>
<dbReference type="InterPro" id="IPR036291">
    <property type="entry name" value="NAD(P)-bd_dom_sf"/>
</dbReference>
<evidence type="ECO:0000259" key="2">
    <source>
        <dbReference type="Pfam" id="PF01370"/>
    </source>
</evidence>
<comment type="similarity">
    <text evidence="1">Belongs to the NAD(P)-dependent epimerase/dehydratase family.</text>
</comment>
<evidence type="ECO:0000313" key="3">
    <source>
        <dbReference type="EMBL" id="GAA4937633.1"/>
    </source>
</evidence>
<sequence>MGMKNNMRILITGGNSSVSRYVRPLLSEDYEVITIGRRDCDINLDPNRSLADQLPDHVDIVIHTAASFGGDTEEEIYETEKFNVLNTMNLCFQLRKMNVKHFIHISSIFVHLEDTSPYNSIYSISKRHSEDIVKFCLKKEEIPYTILRPSQLYGNDPSFITHHPFLYQIIEMASKGQKISLYGNHGASANYLHIKDFSEVLYRVVKKCVLGEYDCTTMAPNTYLEIARNVFELTNNTISIELLKDKEESGNVFKYDDTIYKKVNYYPKVSIKGGLSEILNATRVLY</sequence>
<dbReference type="SUPFAM" id="SSF51735">
    <property type="entry name" value="NAD(P)-binding Rossmann-fold domains"/>
    <property type="match status" value="1"/>
</dbReference>
<dbReference type="CDD" id="cd08946">
    <property type="entry name" value="SDR_e"/>
    <property type="match status" value="1"/>
</dbReference>
<feature type="domain" description="NAD-dependent epimerase/dehydratase" evidence="2">
    <location>
        <begin position="9"/>
        <end position="208"/>
    </location>
</feature>
<dbReference type="InterPro" id="IPR001509">
    <property type="entry name" value="Epimerase_deHydtase"/>
</dbReference>
<reference evidence="4" key="1">
    <citation type="journal article" date="2019" name="Int. J. Syst. Evol. Microbiol.">
        <title>The Global Catalogue of Microorganisms (GCM) 10K type strain sequencing project: providing services to taxonomists for standard genome sequencing and annotation.</title>
        <authorList>
            <consortium name="The Broad Institute Genomics Platform"/>
            <consortium name="The Broad Institute Genome Sequencing Center for Infectious Disease"/>
            <person name="Wu L."/>
            <person name="Ma J."/>
        </authorList>
    </citation>
    <scope>NUCLEOTIDE SEQUENCE [LARGE SCALE GENOMIC DNA]</scope>
    <source>
        <strain evidence="4">JCM 18285</strain>
    </source>
</reference>
<evidence type="ECO:0000256" key="1">
    <source>
        <dbReference type="ARBA" id="ARBA00007637"/>
    </source>
</evidence>
<dbReference type="PANTHER" id="PTHR43000">
    <property type="entry name" value="DTDP-D-GLUCOSE 4,6-DEHYDRATASE-RELATED"/>
    <property type="match status" value="1"/>
</dbReference>
<keyword evidence="4" id="KW-1185">Reference proteome</keyword>
<evidence type="ECO:0000313" key="4">
    <source>
        <dbReference type="Proteomes" id="UP001501302"/>
    </source>
</evidence>
<gene>
    <name evidence="3" type="ORF">GCM10023314_07780</name>
</gene>
<accession>A0ABP9GE19</accession>
<organism evidence="3 4">
    <name type="scientific">Algibacter agarivorans</name>
    <dbReference type="NCBI Taxonomy" id="1109741"/>
    <lineage>
        <taxon>Bacteria</taxon>
        <taxon>Pseudomonadati</taxon>
        <taxon>Bacteroidota</taxon>
        <taxon>Flavobacteriia</taxon>
        <taxon>Flavobacteriales</taxon>
        <taxon>Flavobacteriaceae</taxon>
        <taxon>Algibacter</taxon>
    </lineage>
</organism>
<dbReference type="EMBL" id="BAABJJ010000010">
    <property type="protein sequence ID" value="GAA4937633.1"/>
    <property type="molecule type" value="Genomic_DNA"/>
</dbReference>
<dbReference type="Pfam" id="PF01370">
    <property type="entry name" value="Epimerase"/>
    <property type="match status" value="1"/>
</dbReference>
<dbReference type="Proteomes" id="UP001501302">
    <property type="component" value="Unassembled WGS sequence"/>
</dbReference>
<name>A0ABP9GE19_9FLAO</name>
<dbReference type="Gene3D" id="3.40.50.720">
    <property type="entry name" value="NAD(P)-binding Rossmann-like Domain"/>
    <property type="match status" value="1"/>
</dbReference>
<comment type="caution">
    <text evidence="3">The sequence shown here is derived from an EMBL/GenBank/DDBJ whole genome shotgun (WGS) entry which is preliminary data.</text>
</comment>
<protein>
    <recommendedName>
        <fullName evidence="2">NAD-dependent epimerase/dehydratase domain-containing protein</fullName>
    </recommendedName>
</protein>